<feature type="non-terminal residue" evidence="2">
    <location>
        <position position="1"/>
    </location>
</feature>
<dbReference type="CDD" id="cd06676">
    <property type="entry name" value="PDZ13_MUPP1-like"/>
    <property type="match status" value="1"/>
</dbReference>
<evidence type="ECO:0000259" key="1">
    <source>
        <dbReference type="PROSITE" id="PS50106"/>
    </source>
</evidence>
<dbReference type="InterPro" id="IPR036034">
    <property type="entry name" value="PDZ_sf"/>
</dbReference>
<accession>A0A1B6CH73</accession>
<evidence type="ECO:0000313" key="3">
    <source>
        <dbReference type="EMBL" id="JAS22451.1"/>
    </source>
</evidence>
<sequence length="136" mass="14707">RSSGCVENHCWESNYETRKTESKEKIIKISVCSDGGTGCCSAIFEIEEVPWHFVVLERGHDGLGFSIVGGYNSPHGDLPIYVKNVFKKGAAAASGQLKRGDQILAVDGMRLQGLSHQEAVAVLKKVEGTVTLTIQS</sequence>
<dbReference type="Gene3D" id="2.30.42.10">
    <property type="match status" value="1"/>
</dbReference>
<reference evidence="2" key="1">
    <citation type="submission" date="2015-12" db="EMBL/GenBank/DDBJ databases">
        <title>De novo transcriptome assembly of four potential Pierce s Disease insect vectors from Arizona vineyards.</title>
        <authorList>
            <person name="Tassone E.E."/>
        </authorList>
    </citation>
    <scope>NUCLEOTIDE SEQUENCE</scope>
</reference>
<evidence type="ECO:0000313" key="2">
    <source>
        <dbReference type="EMBL" id="JAS12856.1"/>
    </source>
</evidence>
<dbReference type="SUPFAM" id="SSF50156">
    <property type="entry name" value="PDZ domain-like"/>
    <property type="match status" value="1"/>
</dbReference>
<proteinExistence type="predicted"/>
<organism evidence="2">
    <name type="scientific">Clastoptera arizonana</name>
    <name type="common">Arizona spittle bug</name>
    <dbReference type="NCBI Taxonomy" id="38151"/>
    <lineage>
        <taxon>Eukaryota</taxon>
        <taxon>Metazoa</taxon>
        <taxon>Ecdysozoa</taxon>
        <taxon>Arthropoda</taxon>
        <taxon>Hexapoda</taxon>
        <taxon>Insecta</taxon>
        <taxon>Pterygota</taxon>
        <taxon>Neoptera</taxon>
        <taxon>Paraneoptera</taxon>
        <taxon>Hemiptera</taxon>
        <taxon>Auchenorrhyncha</taxon>
        <taxon>Cercopoidea</taxon>
        <taxon>Clastopteridae</taxon>
        <taxon>Clastoptera</taxon>
    </lineage>
</organism>
<dbReference type="SMART" id="SM00228">
    <property type="entry name" value="PDZ"/>
    <property type="match status" value="1"/>
</dbReference>
<dbReference type="PROSITE" id="PS50106">
    <property type="entry name" value="PDZ"/>
    <property type="match status" value="1"/>
</dbReference>
<dbReference type="AlphaFoldDB" id="A0A1B6CH73"/>
<gene>
    <name evidence="3" type="ORF">g.42693</name>
    <name evidence="2" type="ORF">g.42696</name>
</gene>
<feature type="domain" description="PDZ" evidence="1">
    <location>
        <begin position="53"/>
        <end position="136"/>
    </location>
</feature>
<dbReference type="InterPro" id="IPR001478">
    <property type="entry name" value="PDZ"/>
</dbReference>
<protein>
    <recommendedName>
        <fullName evidence="1">PDZ domain-containing protein</fullName>
    </recommendedName>
</protein>
<dbReference type="EMBL" id="GEDC01024442">
    <property type="protein sequence ID" value="JAS12856.1"/>
    <property type="molecule type" value="Transcribed_RNA"/>
</dbReference>
<name>A0A1B6CH73_9HEMI</name>
<dbReference type="EMBL" id="GEDC01014847">
    <property type="protein sequence ID" value="JAS22451.1"/>
    <property type="molecule type" value="Transcribed_RNA"/>
</dbReference>
<dbReference type="Pfam" id="PF00595">
    <property type="entry name" value="PDZ"/>
    <property type="match status" value="1"/>
</dbReference>
<dbReference type="PANTHER" id="PTHR11324:SF16">
    <property type="entry name" value="PDZ DOMAIN-CONTAINING PROTEIN 2"/>
    <property type="match status" value="1"/>
</dbReference>
<dbReference type="PANTHER" id="PTHR11324">
    <property type="entry name" value="IL16-RELATED"/>
    <property type="match status" value="1"/>
</dbReference>